<dbReference type="PANTHER" id="PTHR30469:SF15">
    <property type="entry name" value="HLYD FAMILY OF SECRETION PROTEINS"/>
    <property type="match status" value="1"/>
</dbReference>
<keyword evidence="7" id="KW-1185">Reference proteome</keyword>
<dbReference type="InterPro" id="IPR058792">
    <property type="entry name" value="Beta-barrel_RND_2"/>
</dbReference>
<evidence type="ECO:0000259" key="4">
    <source>
        <dbReference type="Pfam" id="PF25973"/>
    </source>
</evidence>
<dbReference type="Pfam" id="PF25989">
    <property type="entry name" value="YknX_C"/>
    <property type="match status" value="1"/>
</dbReference>
<feature type="domain" description="YknX-like C-terminal permuted SH3-like" evidence="5">
    <location>
        <begin position="309"/>
        <end position="359"/>
    </location>
</feature>
<feature type="domain" description="CusB-like beta-barrel" evidence="3">
    <location>
        <begin position="218"/>
        <end position="289"/>
    </location>
</feature>
<feature type="transmembrane region" description="Helical" evidence="2">
    <location>
        <begin position="33"/>
        <end position="53"/>
    </location>
</feature>
<evidence type="ECO:0000313" key="7">
    <source>
        <dbReference type="Proteomes" id="UP000753724"/>
    </source>
</evidence>
<dbReference type="NCBIfam" id="TIGR01730">
    <property type="entry name" value="RND_mfp"/>
    <property type="match status" value="1"/>
</dbReference>
<feature type="domain" description="CzcB-like barrel-sandwich hybrid" evidence="4">
    <location>
        <begin position="86"/>
        <end position="212"/>
    </location>
</feature>
<accession>A0ABW9XI59</accession>
<dbReference type="EMBL" id="JAAAPO010000009">
    <property type="protein sequence ID" value="NBC38171.1"/>
    <property type="molecule type" value="Genomic_DNA"/>
</dbReference>
<organism evidence="6 7">
    <name type="scientific">Novosphingobium ovatum</name>
    <dbReference type="NCBI Taxonomy" id="1908523"/>
    <lineage>
        <taxon>Bacteria</taxon>
        <taxon>Pseudomonadati</taxon>
        <taxon>Pseudomonadota</taxon>
        <taxon>Alphaproteobacteria</taxon>
        <taxon>Sphingomonadales</taxon>
        <taxon>Sphingomonadaceae</taxon>
        <taxon>Novosphingobium</taxon>
    </lineage>
</organism>
<dbReference type="Gene3D" id="2.40.420.20">
    <property type="match status" value="1"/>
</dbReference>
<proteinExistence type="inferred from homology"/>
<evidence type="ECO:0000256" key="1">
    <source>
        <dbReference type="ARBA" id="ARBA00009477"/>
    </source>
</evidence>
<dbReference type="Pfam" id="PF25973">
    <property type="entry name" value="BSH_CzcB"/>
    <property type="match status" value="1"/>
</dbReference>
<protein>
    <submittedName>
        <fullName evidence="6">Efflux RND transporter periplasmic adaptor subunit</fullName>
    </submittedName>
</protein>
<evidence type="ECO:0000259" key="5">
    <source>
        <dbReference type="Pfam" id="PF25989"/>
    </source>
</evidence>
<sequence>MLTRHKDRLAAVPHLLQPRAITRRRKGTRVKAIVGWTIGIAALGVAGAGLWHWRHQPATVAYARVGAGPAADLVYATGYVEAQQPVSVAARITAPVARILVAEGDRVQAGQVLAILDNTEQQGLLAQAAAQARSAETVERRTVALYRDGWVTGAARDSAVANADAARAARATASARLDQLMVRASAAGVVIKRDVYPGDLATPAKVLFQLGDPKQIRITATVDERDITRVRVGQSALMTSDAFAGRVIRAHVAEVTPAGDPTARAFRVRLLPDEAVSLPMGLTLEVNIIARENAHAVLIPPAAVSGGKVWVVEGGKAHQRAVTLGAAGKENTEVTAGLKVGETVILSPPADLAEGAAVRPAPAPAATAKP</sequence>
<dbReference type="SUPFAM" id="SSF111369">
    <property type="entry name" value="HlyD-like secretion proteins"/>
    <property type="match status" value="1"/>
</dbReference>
<dbReference type="InterPro" id="IPR058637">
    <property type="entry name" value="YknX-like_C"/>
</dbReference>
<dbReference type="InterPro" id="IPR058647">
    <property type="entry name" value="BSH_CzcB-like"/>
</dbReference>
<name>A0ABW9XI59_9SPHN</name>
<dbReference type="PANTHER" id="PTHR30469">
    <property type="entry name" value="MULTIDRUG RESISTANCE PROTEIN MDTA"/>
    <property type="match status" value="1"/>
</dbReference>
<keyword evidence="2" id="KW-0472">Membrane</keyword>
<dbReference type="Gene3D" id="2.40.50.100">
    <property type="match status" value="1"/>
</dbReference>
<keyword evidence="2" id="KW-0812">Transmembrane</keyword>
<evidence type="ECO:0000256" key="2">
    <source>
        <dbReference type="SAM" id="Phobius"/>
    </source>
</evidence>
<evidence type="ECO:0000313" key="6">
    <source>
        <dbReference type="EMBL" id="NBC38171.1"/>
    </source>
</evidence>
<dbReference type="Gene3D" id="2.40.30.170">
    <property type="match status" value="1"/>
</dbReference>
<comment type="caution">
    <text evidence="6">The sequence shown here is derived from an EMBL/GenBank/DDBJ whole genome shotgun (WGS) entry which is preliminary data.</text>
</comment>
<dbReference type="InterPro" id="IPR006143">
    <property type="entry name" value="RND_pump_MFP"/>
</dbReference>
<evidence type="ECO:0000259" key="3">
    <source>
        <dbReference type="Pfam" id="PF25954"/>
    </source>
</evidence>
<dbReference type="Pfam" id="PF25954">
    <property type="entry name" value="Beta-barrel_RND_2"/>
    <property type="match status" value="1"/>
</dbReference>
<comment type="similarity">
    <text evidence="1">Belongs to the membrane fusion protein (MFP) (TC 8.A.1) family.</text>
</comment>
<reference evidence="7" key="1">
    <citation type="submission" date="2020-01" db="EMBL/GenBank/DDBJ databases">
        <title>Sphingomonas sp. strain CSW-10.</title>
        <authorList>
            <person name="Chen W.-M."/>
        </authorList>
    </citation>
    <scope>NUCLEOTIDE SEQUENCE [LARGE SCALE GENOMIC DNA]</scope>
    <source>
        <strain evidence="7">FSY-8</strain>
    </source>
</reference>
<dbReference type="Proteomes" id="UP000753724">
    <property type="component" value="Unassembled WGS sequence"/>
</dbReference>
<gene>
    <name evidence="6" type="ORF">GTZ99_16595</name>
</gene>
<keyword evidence="2" id="KW-1133">Transmembrane helix</keyword>